<dbReference type="Proteomes" id="UP000234667">
    <property type="component" value="Unassembled WGS sequence"/>
</dbReference>
<name>A0A2J5QBP2_9ENTR</name>
<dbReference type="Pfam" id="PF06986">
    <property type="entry name" value="F_T4SS_TraN"/>
    <property type="match status" value="1"/>
</dbReference>
<dbReference type="EMBL" id="PIDR01000002">
    <property type="protein sequence ID" value="PLO75632.1"/>
    <property type="molecule type" value="Genomic_DNA"/>
</dbReference>
<keyword evidence="2" id="KW-0732">Signal</keyword>
<evidence type="ECO:0000256" key="2">
    <source>
        <dbReference type="SAM" id="SignalP"/>
    </source>
</evidence>
<evidence type="ECO:0000256" key="1">
    <source>
        <dbReference type="SAM" id="MobiDB-lite"/>
    </source>
</evidence>
<reference evidence="3 4" key="1">
    <citation type="submission" date="2017-11" db="EMBL/GenBank/DDBJ databases">
        <authorList>
            <person name="Han C.G."/>
        </authorList>
    </citation>
    <scope>NUCLEOTIDE SEQUENCE [LARGE SCALE GENOMIC DNA]</scope>
    <source>
        <strain evidence="3 4">A10</strain>
    </source>
</reference>
<evidence type="ECO:0000313" key="4">
    <source>
        <dbReference type="Proteomes" id="UP000234667"/>
    </source>
</evidence>
<feature type="chain" id="PRO_5014377585" evidence="2">
    <location>
        <begin position="19"/>
        <end position="626"/>
    </location>
</feature>
<protein>
    <submittedName>
        <fullName evidence="3">Conjugal transfer protein TraN</fullName>
    </submittedName>
</protein>
<dbReference type="NCBIfam" id="NF009016">
    <property type="entry name" value="PRK12355.3-2"/>
    <property type="match status" value="1"/>
</dbReference>
<gene>
    <name evidence="3" type="ORF">CWN49_00475</name>
</gene>
<accession>A0A2J5QBP2</accession>
<sequence length="626" mass="66753">MKARLVGALILLPSLVLADATSDAFNTGAEFGKGNKGQGTSSLKNPDAVTGDIPGYTSNPPESGYYGGVKGGDGGLAEKGQNALQDSQAGQAIIDSGIKNPLPVIDPEAPFITAGKSAESNAGNMINGTGNPQQCQESTVSKTTFENFTCERDVNSSSTCSRTASIQLSKSGKTKAADWVLDAKQSIKRSLTAGYWYQFDFVAPDDMIVTKGKIEVRYPLGTEGVTTNDDVRVNGLVVRPAKNIPMPVTFPRMDIKKGQIVSFSTRQYFGNSVNQMPDACNMFGSTCAALNSGLLEIRVTLEAEKAQPELVWNEACDFNKTTAISMSGSVCTEPGGDKTVSIDGQNYTMHSDCWKYTDNYIVSTDSAGNCGSLMNDKNCTRTGHTCTEIESGYCIHQKETWQCQRTFTSGGVICGGEYFCKTGDCSDTGGAGDSGFDTAVSKLAGLASAADDVKNTQDGMDVRAFTGQVTSCRKAVAGFSNCCKDSGWGQDSGLAACNSDEMALAKAKAKKITVSVGERCDRAVMGVCLQKSKVYCVFQGKLARIIQEQGRRDQLHVGFGSGKNPDCRGISVSELQAINFDLINFADFYEDLMNNQKIPDTGTQVKLIKDRIAAQVNQQKSQGGQK</sequence>
<feature type="signal peptide" evidence="2">
    <location>
        <begin position="1"/>
        <end position="18"/>
    </location>
</feature>
<dbReference type="InterPro" id="IPR014121">
    <property type="entry name" value="TraN_Ftype"/>
</dbReference>
<comment type="caution">
    <text evidence="3">The sequence shown here is derived from an EMBL/GenBank/DDBJ whole genome shotgun (WGS) entry which is preliminary data.</text>
</comment>
<feature type="region of interest" description="Disordered" evidence="1">
    <location>
        <begin position="30"/>
        <end position="72"/>
    </location>
</feature>
<dbReference type="AlphaFoldDB" id="A0A2J5QBP2"/>
<organism evidence="3 4">
    <name type="scientific">Klebsiella michiganensis</name>
    <dbReference type="NCBI Taxonomy" id="1134687"/>
    <lineage>
        <taxon>Bacteria</taxon>
        <taxon>Pseudomonadati</taxon>
        <taxon>Pseudomonadota</taxon>
        <taxon>Gammaproteobacteria</taxon>
        <taxon>Enterobacterales</taxon>
        <taxon>Enterobacteriaceae</taxon>
        <taxon>Klebsiella/Raoultella group</taxon>
        <taxon>Klebsiella</taxon>
    </lineage>
</organism>
<reference evidence="3 4" key="2">
    <citation type="submission" date="2018-01" db="EMBL/GenBank/DDBJ databases">
        <title>Genomic study of Klebsiella pneumoniae.</title>
        <authorList>
            <person name="Yang Y."/>
            <person name="Bicalho R."/>
        </authorList>
    </citation>
    <scope>NUCLEOTIDE SEQUENCE [LARGE SCALE GENOMIC DNA]</scope>
    <source>
        <strain evidence="3 4">A10</strain>
    </source>
</reference>
<proteinExistence type="predicted"/>
<evidence type="ECO:0000313" key="3">
    <source>
        <dbReference type="EMBL" id="PLO75632.1"/>
    </source>
</evidence>